<reference evidence="9" key="1">
    <citation type="journal article" date="2023" name="Insect Mol. Biol.">
        <title>Genome sequencing provides insights into the evolution of gene families encoding plant cell wall-degrading enzymes in longhorned beetles.</title>
        <authorList>
            <person name="Shin N.R."/>
            <person name="Okamura Y."/>
            <person name="Kirsch R."/>
            <person name="Pauchet Y."/>
        </authorList>
    </citation>
    <scope>NUCLEOTIDE SEQUENCE</scope>
    <source>
        <strain evidence="9">AMC_N1</strain>
    </source>
</reference>
<evidence type="ECO:0000313" key="10">
    <source>
        <dbReference type="Proteomes" id="UP001162162"/>
    </source>
</evidence>
<evidence type="ECO:0000313" key="9">
    <source>
        <dbReference type="EMBL" id="KAJ8959349.1"/>
    </source>
</evidence>
<comment type="cofactor">
    <cofactor evidence="1 7">
        <name>thiamine diphosphate</name>
        <dbReference type="ChEBI" id="CHEBI:58937"/>
    </cofactor>
</comment>
<dbReference type="Proteomes" id="UP001162162">
    <property type="component" value="Unassembled WGS sequence"/>
</dbReference>
<evidence type="ECO:0000256" key="6">
    <source>
        <dbReference type="ARBA" id="ARBA00051231"/>
    </source>
</evidence>
<dbReference type="EMBL" id="JAPWTK010000013">
    <property type="protein sequence ID" value="KAJ8959349.1"/>
    <property type="molecule type" value="Genomic_DNA"/>
</dbReference>
<dbReference type="PANTHER" id="PTHR11516:SF60">
    <property type="entry name" value="PYRUVATE DEHYDROGENASE E1 COMPONENT SUBUNIT ALPHA"/>
    <property type="match status" value="1"/>
</dbReference>
<dbReference type="Gene3D" id="3.40.50.970">
    <property type="match status" value="1"/>
</dbReference>
<organism evidence="9 10">
    <name type="scientific">Aromia moschata</name>
    <dbReference type="NCBI Taxonomy" id="1265417"/>
    <lineage>
        <taxon>Eukaryota</taxon>
        <taxon>Metazoa</taxon>
        <taxon>Ecdysozoa</taxon>
        <taxon>Arthropoda</taxon>
        <taxon>Hexapoda</taxon>
        <taxon>Insecta</taxon>
        <taxon>Pterygota</taxon>
        <taxon>Neoptera</taxon>
        <taxon>Endopterygota</taxon>
        <taxon>Coleoptera</taxon>
        <taxon>Polyphaga</taxon>
        <taxon>Cucujiformia</taxon>
        <taxon>Chrysomeloidea</taxon>
        <taxon>Cerambycidae</taxon>
        <taxon>Cerambycinae</taxon>
        <taxon>Callichromatini</taxon>
        <taxon>Aromia</taxon>
    </lineage>
</organism>
<sequence length="384" mass="42791">IRANNNILRINNVTSVLNRNLAIETQPFDVYNLDDSPKTSAELSKEDALRYFEQMSFIRKMETAIGKMYTKKIIRGFCHLYSGEEAISVGLNAIMRPQDTVITSYRCHAWTYLMGDGLQPVIAELLGKKSGCSRGKGGSMHMYVKNFYGGNGIVGAHVPLGTGVALAHQYKKDDGICTTLFGDGASNQGQVFEAYNIAKLLSLPVIYGIENNNYAMGTSVVRSSAMKELYKKGNYVPGIRLDGMDVLAVREACRFAFDYIKSGKGPIILEFLTYRYGGHSMSDPGTSYRTREEVEEVRKNRDPLKLLKDKVIGSGLVTEDELKQIDEKAKKAVKEATDKSVADTEIAAEEVAYDIYSNYKGKVKMVQWSKYLDHKNVGFKPINL</sequence>
<dbReference type="CDD" id="cd02000">
    <property type="entry name" value="TPP_E1_PDC_ADC_BCADC"/>
    <property type="match status" value="1"/>
</dbReference>
<name>A0AAV8Z764_9CUCU</name>
<evidence type="ECO:0000256" key="4">
    <source>
        <dbReference type="ARBA" id="ARBA00023052"/>
    </source>
</evidence>
<dbReference type="InterPro" id="IPR029061">
    <property type="entry name" value="THDP-binding"/>
</dbReference>
<dbReference type="NCBIfam" id="TIGR03182">
    <property type="entry name" value="PDH_E1_alph_y"/>
    <property type="match status" value="1"/>
</dbReference>
<dbReference type="FunFam" id="3.40.50.970:FF:000013">
    <property type="entry name" value="Pyruvate dehydrogenase E1 component subunit alpha"/>
    <property type="match status" value="1"/>
</dbReference>
<dbReference type="PANTHER" id="PTHR11516">
    <property type="entry name" value="PYRUVATE DEHYDROGENASE E1 COMPONENT, ALPHA SUBUNIT BACTERIAL AND ORGANELLAR"/>
    <property type="match status" value="1"/>
</dbReference>
<keyword evidence="5 7" id="KW-0670">Pyruvate</keyword>
<dbReference type="InterPro" id="IPR017597">
    <property type="entry name" value="Pyrv_DH_E1_asu_subgrp-y"/>
</dbReference>
<dbReference type="GO" id="GO:0006086">
    <property type="term" value="P:pyruvate decarboxylation to acetyl-CoA"/>
    <property type="evidence" value="ECO:0007669"/>
    <property type="project" value="InterPro"/>
</dbReference>
<dbReference type="GO" id="GO:0004739">
    <property type="term" value="F:pyruvate dehydrogenase (acetyl-transferring) activity"/>
    <property type="evidence" value="ECO:0007669"/>
    <property type="project" value="UniProtKB-UniRule"/>
</dbReference>
<evidence type="ECO:0000256" key="1">
    <source>
        <dbReference type="ARBA" id="ARBA00001964"/>
    </source>
</evidence>
<dbReference type="EC" id="1.2.4.1" evidence="7"/>
<dbReference type="SUPFAM" id="SSF52518">
    <property type="entry name" value="Thiamin diphosphate-binding fold (THDP-binding)"/>
    <property type="match status" value="1"/>
</dbReference>
<keyword evidence="2" id="KW-0809">Transit peptide</keyword>
<evidence type="ECO:0000256" key="3">
    <source>
        <dbReference type="ARBA" id="ARBA00023002"/>
    </source>
</evidence>
<proteinExistence type="predicted"/>
<protein>
    <recommendedName>
        <fullName evidence="7">Pyruvate dehydrogenase E1 component subunit alpha</fullName>
        <ecNumber evidence="7">1.2.4.1</ecNumber>
    </recommendedName>
</protein>
<dbReference type="InterPro" id="IPR001017">
    <property type="entry name" value="DH_E1"/>
</dbReference>
<feature type="domain" description="Dehydrogenase E1 component" evidence="8">
    <location>
        <begin position="54"/>
        <end position="345"/>
    </location>
</feature>
<accession>A0AAV8Z764</accession>
<feature type="non-terminal residue" evidence="9">
    <location>
        <position position="1"/>
    </location>
</feature>
<dbReference type="Pfam" id="PF00676">
    <property type="entry name" value="E1_dh"/>
    <property type="match status" value="1"/>
</dbReference>
<keyword evidence="4 7" id="KW-0786">Thiamine pyrophosphate</keyword>
<dbReference type="AlphaFoldDB" id="A0AAV8Z764"/>
<keyword evidence="10" id="KW-1185">Reference proteome</keyword>
<keyword evidence="3 7" id="KW-0560">Oxidoreductase</keyword>
<comment type="function">
    <text evidence="7">The pyruvate dehydrogenase complex catalyzes the overall conversion of pyruvate to acetyl-CoA and CO(2).</text>
</comment>
<evidence type="ECO:0000256" key="5">
    <source>
        <dbReference type="ARBA" id="ARBA00023317"/>
    </source>
</evidence>
<comment type="catalytic activity">
    <reaction evidence="6 7">
        <text>N(6)-[(R)-lipoyl]-L-lysyl-[protein] + pyruvate + H(+) = N(6)-[(R)-S(8)-acetyldihydrolipoyl]-L-lysyl-[protein] + CO2</text>
        <dbReference type="Rhea" id="RHEA:19189"/>
        <dbReference type="Rhea" id="RHEA-COMP:10474"/>
        <dbReference type="Rhea" id="RHEA-COMP:10478"/>
        <dbReference type="ChEBI" id="CHEBI:15361"/>
        <dbReference type="ChEBI" id="CHEBI:15378"/>
        <dbReference type="ChEBI" id="CHEBI:16526"/>
        <dbReference type="ChEBI" id="CHEBI:83099"/>
        <dbReference type="ChEBI" id="CHEBI:83111"/>
        <dbReference type="EC" id="1.2.4.1"/>
    </reaction>
</comment>
<gene>
    <name evidence="9" type="ORF">NQ318_022035</name>
</gene>
<comment type="caution">
    <text evidence="9">The sequence shown here is derived from an EMBL/GenBank/DDBJ whole genome shotgun (WGS) entry which is preliminary data.</text>
</comment>
<evidence type="ECO:0000259" key="8">
    <source>
        <dbReference type="Pfam" id="PF00676"/>
    </source>
</evidence>
<dbReference type="InterPro" id="IPR050642">
    <property type="entry name" value="PDH_E1_Alpha_Subunit"/>
</dbReference>
<evidence type="ECO:0000256" key="2">
    <source>
        <dbReference type="ARBA" id="ARBA00022946"/>
    </source>
</evidence>
<evidence type="ECO:0000256" key="7">
    <source>
        <dbReference type="RuleBase" id="RU361139"/>
    </source>
</evidence>